<protein>
    <submittedName>
        <fullName evidence="1">Uncharacterized protein</fullName>
    </submittedName>
</protein>
<organism evidence="1 2">
    <name type="scientific">Thalassolituus marinus</name>
    <dbReference type="NCBI Taxonomy" id="671053"/>
    <lineage>
        <taxon>Bacteria</taxon>
        <taxon>Pseudomonadati</taxon>
        <taxon>Pseudomonadota</taxon>
        <taxon>Gammaproteobacteria</taxon>
        <taxon>Oceanospirillales</taxon>
        <taxon>Oceanospirillaceae</taxon>
        <taxon>Thalassolituus</taxon>
    </lineage>
</organism>
<accession>A0ABS7ZUM4</accession>
<dbReference type="EMBL" id="JAEDAH010000103">
    <property type="protein sequence ID" value="MCA6065277.1"/>
    <property type="molecule type" value="Genomic_DNA"/>
</dbReference>
<evidence type="ECO:0000313" key="1">
    <source>
        <dbReference type="EMBL" id="MCA6065277.1"/>
    </source>
</evidence>
<gene>
    <name evidence="1" type="ORF">I9W95_16900</name>
</gene>
<name>A0ABS7ZUM4_9GAMM</name>
<dbReference type="Proteomes" id="UP000714380">
    <property type="component" value="Unassembled WGS sequence"/>
</dbReference>
<evidence type="ECO:0000313" key="2">
    <source>
        <dbReference type="Proteomes" id="UP000714380"/>
    </source>
</evidence>
<sequence length="104" mass="11145">MPQGVVSGSIVIADSAEQLLTVPDSGLPQFWLTELQIPPAVILKVTLLQNGHQRLLASHASGHTSLRFISNGMAQIALQQVYARRRNASPATGRQPLLPIATGR</sequence>
<proteinExistence type="predicted"/>
<keyword evidence="2" id="KW-1185">Reference proteome</keyword>
<reference evidence="1 2" key="1">
    <citation type="submission" date="2020-12" db="EMBL/GenBank/DDBJ databases">
        <title>Novel Thalassolituus-related marine hydrocarbonoclastic bacteria mediated algae-derived hydrocarbons mineralization in twilight zone of the northern South China Sea.</title>
        <authorList>
            <person name="Dong C."/>
        </authorList>
    </citation>
    <scope>NUCLEOTIDE SEQUENCE [LARGE SCALE GENOMIC DNA]</scope>
    <source>
        <strain evidence="1 2">IMCC1826</strain>
    </source>
</reference>
<comment type="caution">
    <text evidence="1">The sequence shown here is derived from an EMBL/GenBank/DDBJ whole genome shotgun (WGS) entry which is preliminary data.</text>
</comment>